<organism evidence="1 2">
    <name type="scientific">Pleurodeles waltl</name>
    <name type="common">Iberian ribbed newt</name>
    <dbReference type="NCBI Taxonomy" id="8319"/>
    <lineage>
        <taxon>Eukaryota</taxon>
        <taxon>Metazoa</taxon>
        <taxon>Chordata</taxon>
        <taxon>Craniata</taxon>
        <taxon>Vertebrata</taxon>
        <taxon>Euteleostomi</taxon>
        <taxon>Amphibia</taxon>
        <taxon>Batrachia</taxon>
        <taxon>Caudata</taxon>
        <taxon>Salamandroidea</taxon>
        <taxon>Salamandridae</taxon>
        <taxon>Pleurodelinae</taxon>
        <taxon>Pleurodeles</taxon>
    </lineage>
</organism>
<name>A0AAV7LJN4_PLEWA</name>
<evidence type="ECO:0000313" key="2">
    <source>
        <dbReference type="Proteomes" id="UP001066276"/>
    </source>
</evidence>
<gene>
    <name evidence="1" type="ORF">NDU88_002749</name>
</gene>
<evidence type="ECO:0000313" key="1">
    <source>
        <dbReference type="EMBL" id="KAJ1089598.1"/>
    </source>
</evidence>
<dbReference type="EMBL" id="JANPWB010000015">
    <property type="protein sequence ID" value="KAJ1089598.1"/>
    <property type="molecule type" value="Genomic_DNA"/>
</dbReference>
<dbReference type="AlphaFoldDB" id="A0AAV7LJN4"/>
<proteinExistence type="predicted"/>
<dbReference type="Proteomes" id="UP001066276">
    <property type="component" value="Chromosome 11"/>
</dbReference>
<protein>
    <submittedName>
        <fullName evidence="1">Uncharacterized protein</fullName>
    </submittedName>
</protein>
<reference evidence="1" key="1">
    <citation type="journal article" date="2022" name="bioRxiv">
        <title>Sequencing and chromosome-scale assembly of the giantPleurodeles waltlgenome.</title>
        <authorList>
            <person name="Brown T."/>
            <person name="Elewa A."/>
            <person name="Iarovenko S."/>
            <person name="Subramanian E."/>
            <person name="Araus A.J."/>
            <person name="Petzold A."/>
            <person name="Susuki M."/>
            <person name="Suzuki K.-i.T."/>
            <person name="Hayashi T."/>
            <person name="Toyoda A."/>
            <person name="Oliveira C."/>
            <person name="Osipova E."/>
            <person name="Leigh N.D."/>
            <person name="Simon A."/>
            <person name="Yun M.H."/>
        </authorList>
    </citation>
    <scope>NUCLEOTIDE SEQUENCE</scope>
    <source>
        <strain evidence="1">20211129_DDA</strain>
        <tissue evidence="1">Liver</tissue>
    </source>
</reference>
<keyword evidence="2" id="KW-1185">Reference proteome</keyword>
<accession>A0AAV7LJN4</accession>
<sequence>MTKRFRVIKTKSLKRKEIVEYLDPFKNITLASICMSIYQHMFLKPETIALVPPDLYNGKQKRYTTQSIQWLMYVLEKENILIQHALQGGEYRLSRYYLDGYVLINGVPTSFEFNDCFYHECPRCYKPHEFNRLQGTTFEHLHRRTLAKAQYIENSGFVLRTL</sequence>
<comment type="caution">
    <text evidence="1">The sequence shown here is derived from an EMBL/GenBank/DDBJ whole genome shotgun (WGS) entry which is preliminary data.</text>
</comment>